<name>A0ABT3I3S3_9FLAO</name>
<dbReference type="InterPro" id="IPR020843">
    <property type="entry name" value="ER"/>
</dbReference>
<protein>
    <submittedName>
        <fullName evidence="3">Zinc-binding dehydrogenase</fullName>
    </submittedName>
</protein>
<dbReference type="EMBL" id="JAPDHW010000024">
    <property type="protein sequence ID" value="MCW3170668.1"/>
    <property type="molecule type" value="Genomic_DNA"/>
</dbReference>
<keyword evidence="4" id="KW-1185">Reference proteome</keyword>
<proteinExistence type="predicted"/>
<dbReference type="SUPFAM" id="SSF51735">
    <property type="entry name" value="NAD(P)-binding Rossmann-fold domains"/>
    <property type="match status" value="1"/>
</dbReference>
<feature type="domain" description="Enoyl reductase (ER)" evidence="2">
    <location>
        <begin position="16"/>
        <end position="327"/>
    </location>
</feature>
<dbReference type="SMART" id="SM00829">
    <property type="entry name" value="PKS_ER"/>
    <property type="match status" value="1"/>
</dbReference>
<keyword evidence="1" id="KW-0521">NADP</keyword>
<reference evidence="3" key="1">
    <citation type="submission" date="2022-10" db="EMBL/GenBank/DDBJ databases">
        <title>Chryseobacterium babae sp. nov. isolated from the gut of the beetle Oryctes rhinoceros, and Chryseobacterium kimseyorum sp. nov., isolated from a stick insect rearing cage.</title>
        <authorList>
            <person name="Shelomi M."/>
            <person name="Han C.-J."/>
            <person name="Chen W.-M."/>
            <person name="Chen H.-K."/>
            <person name="Liaw S.-J."/>
            <person name="Muhle E."/>
            <person name="Clermont D."/>
        </authorList>
    </citation>
    <scope>NUCLEOTIDE SEQUENCE</scope>
    <source>
        <strain evidence="3">09-1422</strain>
    </source>
</reference>
<dbReference type="SUPFAM" id="SSF50129">
    <property type="entry name" value="GroES-like"/>
    <property type="match status" value="1"/>
</dbReference>
<dbReference type="InterPro" id="IPR011032">
    <property type="entry name" value="GroES-like_sf"/>
</dbReference>
<dbReference type="RefSeq" id="WP_264751802.1">
    <property type="nucleotide sequence ID" value="NZ_JAPDHW010000024.1"/>
</dbReference>
<dbReference type="Pfam" id="PF00107">
    <property type="entry name" value="ADH_zinc_N"/>
    <property type="match status" value="1"/>
</dbReference>
<gene>
    <name evidence="3" type="ORF">OMO38_19230</name>
</gene>
<dbReference type="Pfam" id="PF08240">
    <property type="entry name" value="ADH_N"/>
    <property type="match status" value="1"/>
</dbReference>
<dbReference type="InterPro" id="IPR013154">
    <property type="entry name" value="ADH-like_N"/>
</dbReference>
<dbReference type="Proteomes" id="UP001163731">
    <property type="component" value="Unassembled WGS sequence"/>
</dbReference>
<dbReference type="PANTHER" id="PTHR44154">
    <property type="entry name" value="QUINONE OXIDOREDUCTASE"/>
    <property type="match status" value="1"/>
</dbReference>
<dbReference type="InterPro" id="IPR051603">
    <property type="entry name" value="Zinc-ADH_QOR/CCCR"/>
</dbReference>
<accession>A0ABT3I3S3</accession>
<dbReference type="InterPro" id="IPR013149">
    <property type="entry name" value="ADH-like_C"/>
</dbReference>
<dbReference type="Gene3D" id="3.90.180.10">
    <property type="entry name" value="Medium-chain alcohol dehydrogenases, catalytic domain"/>
    <property type="match status" value="1"/>
</dbReference>
<evidence type="ECO:0000313" key="4">
    <source>
        <dbReference type="Proteomes" id="UP001163731"/>
    </source>
</evidence>
<evidence type="ECO:0000259" key="2">
    <source>
        <dbReference type="SMART" id="SM00829"/>
    </source>
</evidence>
<evidence type="ECO:0000256" key="1">
    <source>
        <dbReference type="ARBA" id="ARBA00022857"/>
    </source>
</evidence>
<dbReference type="PANTHER" id="PTHR44154:SF1">
    <property type="entry name" value="QUINONE OXIDOREDUCTASE"/>
    <property type="match status" value="1"/>
</dbReference>
<sequence length="330" mass="35446">MENKLMRSWQADEFGEISEVLKIKNIPVPEPKKGEALIKVIVSSIGLPDKLAVEGNYPFVTNPPITPGQEFVGIVEKTGADFPFIEGTKVLGTSEYYGKGYGAVADYTICSKTTVLPFPTKLSDEQAAAFPGTYHVAYVGLVNRGDIKDGDSLLVLGAAGRTGAAALQLGKALGAKVIAVIRNDEQKEFCISQGADVVLNSSDEKLIDKIMELTDHKGVDVIYDTVGGKAHKSVINAIAYKGRVILVGFAGGSWPELNPQHIMFKGYAVMGALNTIRTEEEKQDAIKKLSELIGRGDINPPKAKLFNFNDTISAMSEIGKSKEGIVVQLS</sequence>
<organism evidence="3 4">
    <name type="scientific">Chryseobacterium kimseyorum</name>
    <dbReference type="NCBI Taxonomy" id="2984028"/>
    <lineage>
        <taxon>Bacteria</taxon>
        <taxon>Pseudomonadati</taxon>
        <taxon>Bacteroidota</taxon>
        <taxon>Flavobacteriia</taxon>
        <taxon>Flavobacteriales</taxon>
        <taxon>Weeksellaceae</taxon>
        <taxon>Chryseobacterium group</taxon>
        <taxon>Chryseobacterium</taxon>
    </lineage>
</organism>
<comment type="caution">
    <text evidence="3">The sequence shown here is derived from an EMBL/GenBank/DDBJ whole genome shotgun (WGS) entry which is preliminary data.</text>
</comment>
<dbReference type="InterPro" id="IPR036291">
    <property type="entry name" value="NAD(P)-bd_dom_sf"/>
</dbReference>
<dbReference type="Gene3D" id="3.40.50.720">
    <property type="entry name" value="NAD(P)-binding Rossmann-like Domain"/>
    <property type="match status" value="1"/>
</dbReference>
<evidence type="ECO:0000313" key="3">
    <source>
        <dbReference type="EMBL" id="MCW3170668.1"/>
    </source>
</evidence>